<dbReference type="AlphaFoldDB" id="A0AAV9UHN3"/>
<feature type="active site" description="Charge relay system" evidence="5">
    <location>
        <position position="89"/>
    </location>
</feature>
<evidence type="ECO:0000256" key="4">
    <source>
        <dbReference type="ARBA" id="ARBA00022825"/>
    </source>
</evidence>
<reference evidence="9 10" key="1">
    <citation type="submission" date="2019-10" db="EMBL/GenBank/DDBJ databases">
        <authorList>
            <person name="Palmer J.M."/>
        </authorList>
    </citation>
    <scope>NUCLEOTIDE SEQUENCE [LARGE SCALE GENOMIC DNA]</scope>
    <source>
        <strain evidence="9 10">TWF696</strain>
    </source>
</reference>
<dbReference type="PROSITE" id="PS00137">
    <property type="entry name" value="SUBTILASE_HIS"/>
    <property type="match status" value="1"/>
</dbReference>
<sequence length="360" mass="38430">MDSYKGFLLSLLSITSTLGTVHGIPTPQEQGKFNNSTTRIQQSNAPWNLQRISSRNTVTPVNNNVTALAYTYQYDEAATGAGVDVYIVDSGIDTKHPDFEGRAKMLFTIEPDQELDGGGHGTFVAGVVGSKSYGVAKKVNLLSVNVNFGGDQDFVNSTKAINAVLANHNERRNQKDFKGSVMNLSWGFQRQLVDASRDAGFSGFDNKTIGELRSAIQRASEAGVHITIAPGNDGKDACDDYPAMFVQDIPSLITVGNSDITDTRAKNSDFGRCVDIHAPGSNVTSTWLLTGGFPGVRVDSGTSFAAPAAAGLIAGELIRQPGLMMKPREMKQHILSMGIRGAVKDAERGGNILLNTGLMG</sequence>
<keyword evidence="4 5" id="KW-0720">Serine protease</keyword>
<dbReference type="PROSITE" id="PS51892">
    <property type="entry name" value="SUBTILASE"/>
    <property type="match status" value="1"/>
</dbReference>
<proteinExistence type="inferred from homology"/>
<dbReference type="Pfam" id="PF00082">
    <property type="entry name" value="Peptidase_S8"/>
    <property type="match status" value="1"/>
</dbReference>
<gene>
    <name evidence="9" type="ORF">TWF696_008617</name>
</gene>
<dbReference type="GO" id="GO:0006508">
    <property type="term" value="P:proteolysis"/>
    <property type="evidence" value="ECO:0007669"/>
    <property type="project" value="UniProtKB-KW"/>
</dbReference>
<comment type="similarity">
    <text evidence="1 5 6">Belongs to the peptidase S8 family.</text>
</comment>
<evidence type="ECO:0000256" key="1">
    <source>
        <dbReference type="ARBA" id="ARBA00011073"/>
    </source>
</evidence>
<dbReference type="InterPro" id="IPR034193">
    <property type="entry name" value="PCSK9_ProteinaseK-like"/>
</dbReference>
<dbReference type="PROSITE" id="PS00138">
    <property type="entry name" value="SUBTILASE_SER"/>
    <property type="match status" value="1"/>
</dbReference>
<dbReference type="InterPro" id="IPR015500">
    <property type="entry name" value="Peptidase_S8_subtilisin-rel"/>
</dbReference>
<dbReference type="GO" id="GO:0004252">
    <property type="term" value="F:serine-type endopeptidase activity"/>
    <property type="evidence" value="ECO:0007669"/>
    <property type="project" value="UniProtKB-UniRule"/>
</dbReference>
<feature type="domain" description="Peptidase S8/S53" evidence="8">
    <location>
        <begin position="80"/>
        <end position="335"/>
    </location>
</feature>
<evidence type="ECO:0000256" key="2">
    <source>
        <dbReference type="ARBA" id="ARBA00022670"/>
    </source>
</evidence>
<evidence type="ECO:0000256" key="3">
    <source>
        <dbReference type="ARBA" id="ARBA00022801"/>
    </source>
</evidence>
<dbReference type="PANTHER" id="PTHR43806">
    <property type="entry name" value="PEPTIDASE S8"/>
    <property type="match status" value="1"/>
</dbReference>
<accession>A0AAV9UHN3</accession>
<evidence type="ECO:0000256" key="7">
    <source>
        <dbReference type="SAM" id="SignalP"/>
    </source>
</evidence>
<dbReference type="Proteomes" id="UP001375240">
    <property type="component" value="Unassembled WGS sequence"/>
</dbReference>
<dbReference type="SUPFAM" id="SSF52743">
    <property type="entry name" value="Subtilisin-like"/>
    <property type="match status" value="1"/>
</dbReference>
<feature type="signal peptide" evidence="7">
    <location>
        <begin position="1"/>
        <end position="23"/>
    </location>
</feature>
<dbReference type="InterPro" id="IPR036852">
    <property type="entry name" value="Peptidase_S8/S53_dom_sf"/>
</dbReference>
<evidence type="ECO:0000259" key="8">
    <source>
        <dbReference type="Pfam" id="PF00082"/>
    </source>
</evidence>
<evidence type="ECO:0000256" key="5">
    <source>
        <dbReference type="PROSITE-ProRule" id="PRU01240"/>
    </source>
</evidence>
<keyword evidence="2 5" id="KW-0645">Protease</keyword>
<dbReference type="InterPro" id="IPR022398">
    <property type="entry name" value="Peptidase_S8_His-AS"/>
</dbReference>
<dbReference type="PANTHER" id="PTHR43806:SF11">
    <property type="entry name" value="CEREVISIN-RELATED"/>
    <property type="match status" value="1"/>
</dbReference>
<dbReference type="InterPro" id="IPR023828">
    <property type="entry name" value="Peptidase_S8_Ser-AS"/>
</dbReference>
<keyword evidence="10" id="KW-1185">Reference proteome</keyword>
<feature type="chain" id="PRO_5043979065" description="Peptidase S8/S53 domain-containing protein" evidence="7">
    <location>
        <begin position="24"/>
        <end position="360"/>
    </location>
</feature>
<feature type="active site" description="Charge relay system" evidence="5">
    <location>
        <position position="120"/>
    </location>
</feature>
<organism evidence="9 10">
    <name type="scientific">Orbilia brochopaga</name>
    <dbReference type="NCBI Taxonomy" id="3140254"/>
    <lineage>
        <taxon>Eukaryota</taxon>
        <taxon>Fungi</taxon>
        <taxon>Dikarya</taxon>
        <taxon>Ascomycota</taxon>
        <taxon>Pezizomycotina</taxon>
        <taxon>Orbiliomycetes</taxon>
        <taxon>Orbiliales</taxon>
        <taxon>Orbiliaceae</taxon>
        <taxon>Orbilia</taxon>
    </lineage>
</organism>
<evidence type="ECO:0000313" key="10">
    <source>
        <dbReference type="Proteomes" id="UP001375240"/>
    </source>
</evidence>
<dbReference type="InterPro" id="IPR000209">
    <property type="entry name" value="Peptidase_S8/S53_dom"/>
</dbReference>
<evidence type="ECO:0000256" key="6">
    <source>
        <dbReference type="RuleBase" id="RU003355"/>
    </source>
</evidence>
<dbReference type="InterPro" id="IPR023827">
    <property type="entry name" value="Peptidase_S8_Asp-AS"/>
</dbReference>
<name>A0AAV9UHN3_9PEZI</name>
<dbReference type="Gene3D" id="3.40.50.200">
    <property type="entry name" value="Peptidase S8/S53 domain"/>
    <property type="match status" value="1"/>
</dbReference>
<evidence type="ECO:0000313" key="9">
    <source>
        <dbReference type="EMBL" id="KAK6341545.1"/>
    </source>
</evidence>
<keyword evidence="3 5" id="KW-0378">Hydrolase</keyword>
<comment type="caution">
    <text evidence="9">The sequence shown here is derived from an EMBL/GenBank/DDBJ whole genome shotgun (WGS) entry which is preliminary data.</text>
</comment>
<keyword evidence="7" id="KW-0732">Signal</keyword>
<dbReference type="EMBL" id="JAVHNQ010000007">
    <property type="protein sequence ID" value="KAK6341545.1"/>
    <property type="molecule type" value="Genomic_DNA"/>
</dbReference>
<feature type="active site" description="Charge relay system" evidence="5">
    <location>
        <position position="303"/>
    </location>
</feature>
<dbReference type="CDD" id="cd04077">
    <property type="entry name" value="Peptidases_S8_PCSK9_ProteinaseK_like"/>
    <property type="match status" value="1"/>
</dbReference>
<protein>
    <recommendedName>
        <fullName evidence="8">Peptidase S8/S53 domain-containing protein</fullName>
    </recommendedName>
</protein>
<dbReference type="PRINTS" id="PR00723">
    <property type="entry name" value="SUBTILISIN"/>
</dbReference>
<dbReference type="PROSITE" id="PS00136">
    <property type="entry name" value="SUBTILASE_ASP"/>
    <property type="match status" value="1"/>
</dbReference>
<dbReference type="InterPro" id="IPR050131">
    <property type="entry name" value="Peptidase_S8_subtilisin-like"/>
</dbReference>